<accession>A0AAV7RBE2</accession>
<name>A0AAV7RBE2_PLEWA</name>
<gene>
    <name evidence="1" type="ORF">NDU88_001364</name>
</gene>
<reference evidence="1" key="1">
    <citation type="journal article" date="2022" name="bioRxiv">
        <title>Sequencing and chromosome-scale assembly of the giantPleurodeles waltlgenome.</title>
        <authorList>
            <person name="Brown T."/>
            <person name="Elewa A."/>
            <person name="Iarovenko S."/>
            <person name="Subramanian E."/>
            <person name="Araus A.J."/>
            <person name="Petzold A."/>
            <person name="Susuki M."/>
            <person name="Suzuki K.-i.T."/>
            <person name="Hayashi T."/>
            <person name="Toyoda A."/>
            <person name="Oliveira C."/>
            <person name="Osipova E."/>
            <person name="Leigh N.D."/>
            <person name="Simon A."/>
            <person name="Yun M.H."/>
        </authorList>
    </citation>
    <scope>NUCLEOTIDE SEQUENCE</scope>
    <source>
        <strain evidence="1">20211129_DDA</strain>
        <tissue evidence="1">Liver</tissue>
    </source>
</reference>
<keyword evidence="2" id="KW-1185">Reference proteome</keyword>
<proteinExistence type="predicted"/>
<evidence type="ECO:0000313" key="2">
    <source>
        <dbReference type="Proteomes" id="UP001066276"/>
    </source>
</evidence>
<organism evidence="1 2">
    <name type="scientific">Pleurodeles waltl</name>
    <name type="common">Iberian ribbed newt</name>
    <dbReference type="NCBI Taxonomy" id="8319"/>
    <lineage>
        <taxon>Eukaryota</taxon>
        <taxon>Metazoa</taxon>
        <taxon>Chordata</taxon>
        <taxon>Craniata</taxon>
        <taxon>Vertebrata</taxon>
        <taxon>Euteleostomi</taxon>
        <taxon>Amphibia</taxon>
        <taxon>Batrachia</taxon>
        <taxon>Caudata</taxon>
        <taxon>Salamandroidea</taxon>
        <taxon>Salamandridae</taxon>
        <taxon>Pleurodelinae</taxon>
        <taxon>Pleurodeles</taxon>
    </lineage>
</organism>
<sequence length="210" mass="23170">MQAGKGVAPRGSHHLGKGEGLLGVTPALEFRSFRSWGLRVQGLFQAIMTVTVDSSTGYQIRARLTDIEAFTIAIHTIVAEIPELLGREVQLPKKFFFRRQGPNSWIPDRCFWQAEMGPGGLRGLTPSRQEPRLPIFVPSGTLNRSPPPRSACVCGKQRGGQVEYVGQTLLLQEPPSSRCQAIGRFKWEHSSPVRGNAPRLCLGQDRAERG</sequence>
<dbReference type="EMBL" id="JANPWB010000009">
    <property type="protein sequence ID" value="KAJ1148534.1"/>
    <property type="molecule type" value="Genomic_DNA"/>
</dbReference>
<dbReference type="AlphaFoldDB" id="A0AAV7RBE2"/>
<evidence type="ECO:0000313" key="1">
    <source>
        <dbReference type="EMBL" id="KAJ1148534.1"/>
    </source>
</evidence>
<protein>
    <submittedName>
        <fullName evidence="1">Uncharacterized protein</fullName>
    </submittedName>
</protein>
<dbReference type="Proteomes" id="UP001066276">
    <property type="component" value="Chromosome 5"/>
</dbReference>
<comment type="caution">
    <text evidence="1">The sequence shown here is derived from an EMBL/GenBank/DDBJ whole genome shotgun (WGS) entry which is preliminary data.</text>
</comment>